<proteinExistence type="predicted"/>
<dbReference type="Proteomes" id="UP000094224">
    <property type="component" value="Unassembled WGS sequence"/>
</dbReference>
<dbReference type="InterPro" id="IPR011964">
    <property type="entry name" value="YVTN_b-propeller_repeat"/>
</dbReference>
<dbReference type="SUPFAM" id="SSF50969">
    <property type="entry name" value="YVTN repeat-like/Quinoprotein amine dehydrogenase"/>
    <property type="match status" value="1"/>
</dbReference>
<dbReference type="STRING" id="243061.AWC25_16905"/>
<dbReference type="PANTHER" id="PTHR47197">
    <property type="entry name" value="PROTEIN NIRF"/>
    <property type="match status" value="1"/>
</dbReference>
<keyword evidence="2" id="KW-1185">Reference proteome</keyword>
<protein>
    <recommendedName>
        <fullName evidence="3">YncE family protein</fullName>
    </recommendedName>
</protein>
<dbReference type="PANTHER" id="PTHR47197:SF3">
    <property type="entry name" value="DIHYDRO-HEME D1 DEHYDROGENASE"/>
    <property type="match status" value="1"/>
</dbReference>
<dbReference type="InterPro" id="IPR015943">
    <property type="entry name" value="WD40/YVTN_repeat-like_dom_sf"/>
</dbReference>
<dbReference type="OrthoDB" id="4565246at2"/>
<sequence>MSELNGRQADRDIVTTNGTTPVAVGIAVHHGPISDMALRPDGRRLLVTNYADDSVSIVDTDTFRVLDTVEGVSEPAAIAVDGARPGRAYVSGVETTSAAYDSIRVIDTGTGAVIATHPLTMSVSDLAADAAGRHVYVTRNGVPAADVAVLDTATGQLQTVDVAGRAPGTTTECVRVSPDGTRAYVATNGPAGGRLVVIGSTRAGLRVIDTVEVGLPVRDVALSPSGALAYVTSSAPAVGVVIDVVDTRTNTISCTRKIGETGGFLTRMALSADGDRAYLVSDDNVTVLCTLSYDILATLGAGTQPSCAVESPDGTRLYIADYSGVVTVTPLTPKAPLALAGATSDTDVLSAAWLVPDLVSPEPAFA</sequence>
<reference evidence="2" key="1">
    <citation type="submission" date="2016-09" db="EMBL/GenBank/DDBJ databases">
        <authorList>
            <person name="Greninger A.L."/>
            <person name="Jerome K.R."/>
            <person name="Mcnair B."/>
            <person name="Wallis C."/>
            <person name="Fang F."/>
        </authorList>
    </citation>
    <scope>NUCLEOTIDE SEQUENCE [LARGE SCALE GENOMIC DNA]</scope>
    <source>
        <strain evidence="2">BC1_M4</strain>
    </source>
</reference>
<gene>
    <name evidence="1" type="ORF">BHQ21_20200</name>
</gene>
<name>A0A1E3SNW4_9MYCO</name>
<dbReference type="Gene3D" id="2.130.10.10">
    <property type="entry name" value="YVTN repeat-like/Quinoprotein amine dehydrogenase"/>
    <property type="match status" value="3"/>
</dbReference>
<dbReference type="NCBIfam" id="TIGR02276">
    <property type="entry name" value="beta_rpt_yvtn"/>
    <property type="match status" value="1"/>
</dbReference>
<organism evidence="1 2">
    <name type="scientific">Mycobacterium sherrisii</name>
    <dbReference type="NCBI Taxonomy" id="243061"/>
    <lineage>
        <taxon>Bacteria</taxon>
        <taxon>Bacillati</taxon>
        <taxon>Actinomycetota</taxon>
        <taxon>Actinomycetes</taxon>
        <taxon>Mycobacteriales</taxon>
        <taxon>Mycobacteriaceae</taxon>
        <taxon>Mycobacterium</taxon>
        <taxon>Mycobacterium simiae complex</taxon>
    </lineage>
</organism>
<dbReference type="EMBL" id="MIHC01000040">
    <property type="protein sequence ID" value="ODR03830.1"/>
    <property type="molecule type" value="Genomic_DNA"/>
</dbReference>
<dbReference type="AlphaFoldDB" id="A0A1E3SNW4"/>
<dbReference type="InterPro" id="IPR011044">
    <property type="entry name" value="Quino_amine_DH_bsu"/>
</dbReference>
<dbReference type="InterPro" id="IPR051200">
    <property type="entry name" value="Host-pathogen_enzymatic-act"/>
</dbReference>
<evidence type="ECO:0000313" key="2">
    <source>
        <dbReference type="Proteomes" id="UP000094224"/>
    </source>
</evidence>
<evidence type="ECO:0000313" key="1">
    <source>
        <dbReference type="EMBL" id="ODR03830.1"/>
    </source>
</evidence>
<comment type="caution">
    <text evidence="1">The sequence shown here is derived from an EMBL/GenBank/DDBJ whole genome shotgun (WGS) entry which is preliminary data.</text>
</comment>
<dbReference type="RefSeq" id="WP_069402069.1">
    <property type="nucleotide sequence ID" value="NZ_JACKTB010000097.1"/>
</dbReference>
<accession>A0A1E3SNW4</accession>
<evidence type="ECO:0008006" key="3">
    <source>
        <dbReference type="Google" id="ProtNLM"/>
    </source>
</evidence>